<dbReference type="Proteomes" id="UP001066276">
    <property type="component" value="Chromosome 8"/>
</dbReference>
<keyword evidence="4" id="KW-1185">Reference proteome</keyword>
<organism evidence="3 4">
    <name type="scientific">Pleurodeles waltl</name>
    <name type="common">Iberian ribbed newt</name>
    <dbReference type="NCBI Taxonomy" id="8319"/>
    <lineage>
        <taxon>Eukaryota</taxon>
        <taxon>Metazoa</taxon>
        <taxon>Chordata</taxon>
        <taxon>Craniata</taxon>
        <taxon>Vertebrata</taxon>
        <taxon>Euteleostomi</taxon>
        <taxon>Amphibia</taxon>
        <taxon>Batrachia</taxon>
        <taxon>Caudata</taxon>
        <taxon>Salamandroidea</taxon>
        <taxon>Salamandridae</taxon>
        <taxon>Pleurodelinae</taxon>
        <taxon>Pleurodeles</taxon>
    </lineage>
</organism>
<reference evidence="3" key="1">
    <citation type="journal article" date="2022" name="bioRxiv">
        <title>Sequencing and chromosome-scale assembly of the giantPleurodeles waltlgenome.</title>
        <authorList>
            <person name="Brown T."/>
            <person name="Elewa A."/>
            <person name="Iarovenko S."/>
            <person name="Subramanian E."/>
            <person name="Araus A.J."/>
            <person name="Petzold A."/>
            <person name="Susuki M."/>
            <person name="Suzuki K.-i.T."/>
            <person name="Hayashi T."/>
            <person name="Toyoda A."/>
            <person name="Oliveira C."/>
            <person name="Osipova E."/>
            <person name="Leigh N.D."/>
            <person name="Simon A."/>
            <person name="Yun M.H."/>
        </authorList>
    </citation>
    <scope>NUCLEOTIDE SEQUENCE</scope>
    <source>
        <strain evidence="3">20211129_DDA</strain>
        <tissue evidence="3">Liver</tissue>
    </source>
</reference>
<evidence type="ECO:0000313" key="4">
    <source>
        <dbReference type="Proteomes" id="UP001066276"/>
    </source>
</evidence>
<dbReference type="PANTHER" id="PTHR31466">
    <property type="entry name" value="GENE 5591-RELATED"/>
    <property type="match status" value="1"/>
</dbReference>
<proteinExistence type="predicted"/>
<evidence type="ECO:0000256" key="1">
    <source>
        <dbReference type="SAM" id="MobiDB-lite"/>
    </source>
</evidence>
<evidence type="ECO:0000313" key="3">
    <source>
        <dbReference type="EMBL" id="KAJ1115969.1"/>
    </source>
</evidence>
<feature type="domain" description="DUF4629" evidence="2">
    <location>
        <begin position="131"/>
        <end position="272"/>
    </location>
</feature>
<dbReference type="AlphaFoldDB" id="A0AAV7NMQ9"/>
<dbReference type="Pfam" id="PF15442">
    <property type="entry name" value="DUF4629"/>
    <property type="match status" value="1"/>
</dbReference>
<name>A0AAV7NMQ9_PLEWA</name>
<dbReference type="InterPro" id="IPR027898">
    <property type="entry name" value="DUF4629"/>
</dbReference>
<gene>
    <name evidence="3" type="ORF">NDU88_004189</name>
</gene>
<dbReference type="InterPro" id="IPR040292">
    <property type="entry name" value="C2orf78-like"/>
</dbReference>
<dbReference type="PANTHER" id="PTHR31466:SF1">
    <property type="entry name" value="RIKEN CDNA 4930433I11 GENE"/>
    <property type="match status" value="1"/>
</dbReference>
<sequence>MGRPTIRHTIANETVHTTVDRYKSVTKVTNSEIISSSLDSREEKTLLAQRGSKLTHPMQRAEKVESPGKISQRHTQLSEVHETKTLDLNDTTKEKQGIRGMLMVNDTLYTSASEDIQLKQSHDKDSMEEEVATFPIGKMMSAPKPVKKADTTNVSRTGALRSDSGADVSKATKRKKSDIKEQPTKKAKSQTIVLNKKESLQKYKCACPGSENKSTTVNPENKLKVNGKTKKTQGKRKEACTETEQVSFKRHRSSLSLQMLESIQVFHPLGKKGQSTGAARASGNRAAPLSTEGHPSSTGRLIAKVNEKPLASAQRDNKVSTQTVLPVIREILVDKNSIHLDSTNTRLGVRIMPGKEMRKGNENRVSTMNMTKSKCLGDKQILSEDRARSLAVNGQRCPKVGSTMRNDSSKAIQLPSKELPSATLKVPIEPALNPPAARPAAPIDHATAFCGKDQRPERLQLSHLSHLPCPTKELEVSIPISEEQKPEREAMKLRAQLERENACLYTSLGKLQFFVQRNKDHQYAKDFGYTVKTLQELPTA</sequence>
<feature type="region of interest" description="Disordered" evidence="1">
    <location>
        <begin position="53"/>
        <end position="79"/>
    </location>
</feature>
<feature type="region of interest" description="Disordered" evidence="1">
    <location>
        <begin position="142"/>
        <end position="190"/>
    </location>
</feature>
<dbReference type="EMBL" id="JANPWB010000012">
    <property type="protein sequence ID" value="KAJ1115969.1"/>
    <property type="molecule type" value="Genomic_DNA"/>
</dbReference>
<accession>A0AAV7NMQ9</accession>
<evidence type="ECO:0000259" key="2">
    <source>
        <dbReference type="Pfam" id="PF15442"/>
    </source>
</evidence>
<feature type="region of interest" description="Disordered" evidence="1">
    <location>
        <begin position="271"/>
        <end position="299"/>
    </location>
</feature>
<comment type="caution">
    <text evidence="3">The sequence shown here is derived from an EMBL/GenBank/DDBJ whole genome shotgun (WGS) entry which is preliminary data.</text>
</comment>
<protein>
    <recommendedName>
        <fullName evidence="2">DUF4629 domain-containing protein</fullName>
    </recommendedName>
</protein>